<keyword evidence="5 6" id="KW-0472">Membrane</keyword>
<evidence type="ECO:0000256" key="2">
    <source>
        <dbReference type="ARBA" id="ARBA00022475"/>
    </source>
</evidence>
<comment type="caution">
    <text evidence="8">The sequence shown here is derived from an EMBL/GenBank/DDBJ whole genome shotgun (WGS) entry which is preliminary data.</text>
</comment>
<dbReference type="Proteomes" id="UP000030993">
    <property type="component" value="Unassembled WGS sequence"/>
</dbReference>
<organism evidence="8 9">
    <name type="scientific">Anaerovibrio lipolyticus</name>
    <dbReference type="NCBI Taxonomy" id="82374"/>
    <lineage>
        <taxon>Bacteria</taxon>
        <taxon>Bacillati</taxon>
        <taxon>Bacillota</taxon>
        <taxon>Negativicutes</taxon>
        <taxon>Selenomonadales</taxon>
        <taxon>Selenomonadaceae</taxon>
        <taxon>Anaerovibrio</taxon>
    </lineage>
</organism>
<feature type="domain" description="VTT" evidence="7">
    <location>
        <begin position="79"/>
        <end position="194"/>
    </location>
</feature>
<evidence type="ECO:0000259" key="7">
    <source>
        <dbReference type="Pfam" id="PF09335"/>
    </source>
</evidence>
<sequence>MQRKRSASTIKIGAVLIMLVLFLIIYLINPAFFNELWGVCLSGDMKQVADYINSFGPWAMVFSFLLVLCVNAIGFPPAIIFSSANALIFGIVPGIILAWLAETVGVVISFLLLRFLFRDAAEEVIAKYSYLKKIDDMSGREGFKIMLIARLVPYLPSGLLNAVGALSKMSLKDYTLAALIGKLPSTAIEAMIGHDAVTASENPYRLVFNIVLAVVVVGSFLLYEKRKKKQQNVEE</sequence>
<feature type="transmembrane region" description="Helical" evidence="6">
    <location>
        <begin position="206"/>
        <end position="223"/>
    </location>
</feature>
<feature type="transmembrane region" description="Helical" evidence="6">
    <location>
        <begin position="55"/>
        <end position="75"/>
    </location>
</feature>
<evidence type="ECO:0000256" key="3">
    <source>
        <dbReference type="ARBA" id="ARBA00022692"/>
    </source>
</evidence>
<accession>A0A0B2JH42</accession>
<keyword evidence="2 6" id="KW-1003">Cell membrane</keyword>
<reference evidence="8 9" key="1">
    <citation type="journal article" date="2013" name="PLoS ONE">
        <title>Identification and characterization of three novel lipases belonging to families II and V from Anaerovibrio lipolyticus 5ST.</title>
        <authorList>
            <person name="Prive F."/>
            <person name="Kaderbhai N.N."/>
            <person name="Girdwood S."/>
            <person name="Worgan H.J."/>
            <person name="Pinloche E."/>
            <person name="Scollan N.D."/>
            <person name="Huws S.A."/>
            <person name="Newbold C.J."/>
        </authorList>
    </citation>
    <scope>NUCLEOTIDE SEQUENCE [LARGE SCALE GENOMIC DNA]</scope>
    <source>
        <strain evidence="8 9">5S</strain>
    </source>
</reference>
<comment type="similarity">
    <text evidence="6">Belongs to the TVP38/TMEM64 family.</text>
</comment>
<evidence type="ECO:0000313" key="8">
    <source>
        <dbReference type="EMBL" id="KHM47680.1"/>
    </source>
</evidence>
<dbReference type="Pfam" id="PF09335">
    <property type="entry name" value="VTT_dom"/>
    <property type="match status" value="1"/>
</dbReference>
<feature type="transmembrane region" description="Helical" evidence="6">
    <location>
        <begin position="12"/>
        <end position="33"/>
    </location>
</feature>
<dbReference type="EMBL" id="JSCE01000249">
    <property type="protein sequence ID" value="KHM47680.1"/>
    <property type="molecule type" value="Genomic_DNA"/>
</dbReference>
<evidence type="ECO:0000256" key="5">
    <source>
        <dbReference type="ARBA" id="ARBA00023136"/>
    </source>
</evidence>
<dbReference type="PANTHER" id="PTHR12677:SF59">
    <property type="entry name" value="GOLGI APPARATUS MEMBRANE PROTEIN TVP38-RELATED"/>
    <property type="match status" value="1"/>
</dbReference>
<gene>
    <name evidence="8" type="ORF">NZ47_13430</name>
</gene>
<evidence type="ECO:0000256" key="4">
    <source>
        <dbReference type="ARBA" id="ARBA00022989"/>
    </source>
</evidence>
<dbReference type="GO" id="GO:0005886">
    <property type="term" value="C:plasma membrane"/>
    <property type="evidence" value="ECO:0007669"/>
    <property type="project" value="UniProtKB-SubCell"/>
</dbReference>
<dbReference type="eggNOG" id="COG0398">
    <property type="taxonomic scope" value="Bacteria"/>
</dbReference>
<dbReference type="RefSeq" id="WP_027396371.1">
    <property type="nucleotide sequence ID" value="NZ_CAMKSO010000103.1"/>
</dbReference>
<keyword evidence="3 6" id="KW-0812">Transmembrane</keyword>
<dbReference type="PANTHER" id="PTHR12677">
    <property type="entry name" value="GOLGI APPARATUS MEMBRANE PROTEIN TVP38-RELATED"/>
    <property type="match status" value="1"/>
</dbReference>
<protein>
    <recommendedName>
        <fullName evidence="6">TVP38/TMEM64 family membrane protein</fullName>
    </recommendedName>
</protein>
<keyword evidence="4 6" id="KW-1133">Transmembrane helix</keyword>
<comment type="subcellular location">
    <subcellularLocation>
        <location evidence="1 6">Cell membrane</location>
        <topology evidence="1 6">Multi-pass membrane protein</topology>
    </subcellularLocation>
</comment>
<dbReference type="InterPro" id="IPR032816">
    <property type="entry name" value="VTT_dom"/>
</dbReference>
<evidence type="ECO:0000256" key="6">
    <source>
        <dbReference type="RuleBase" id="RU366058"/>
    </source>
</evidence>
<name>A0A0B2JH42_9FIRM</name>
<evidence type="ECO:0000313" key="9">
    <source>
        <dbReference type="Proteomes" id="UP000030993"/>
    </source>
</evidence>
<feature type="transmembrane region" description="Helical" evidence="6">
    <location>
        <begin position="87"/>
        <end position="113"/>
    </location>
</feature>
<keyword evidence="9" id="KW-1185">Reference proteome</keyword>
<dbReference type="InterPro" id="IPR015414">
    <property type="entry name" value="TMEM64"/>
</dbReference>
<evidence type="ECO:0000256" key="1">
    <source>
        <dbReference type="ARBA" id="ARBA00004651"/>
    </source>
</evidence>
<proteinExistence type="inferred from homology"/>
<dbReference type="AlphaFoldDB" id="A0A0B2JH42"/>
<dbReference type="STRING" id="82374.NZ47_13430"/>
<comment type="caution">
    <text evidence="6">Lacks conserved residue(s) required for the propagation of feature annotation.</text>
</comment>